<evidence type="ECO:0000313" key="19">
    <source>
        <dbReference type="EMBL" id="PJB56245.1"/>
    </source>
</evidence>
<comment type="caution">
    <text evidence="13">Lacks conserved residue(s) required for the propagation of feature annotation.</text>
</comment>
<comment type="caution">
    <text evidence="16">The sequence shown here is derived from an EMBL/GenBank/DDBJ whole genome shotgun (WGS) entry which is preliminary data.</text>
</comment>
<comment type="caution">
    <text evidence="13">Was originally thought to be a dihydrodipicolinate reductase (DHDPR), catalyzing the conversion of dihydrodipicolinate to tetrahydrodipicolinate. However, it was shown in E.coli that the substrate of the enzymatic reaction is not dihydrodipicolinate (DHDP) but in fact (2S,4S)-4-hydroxy-2,3,4,5-tetrahydrodipicolinic acid (HTPA), the product released by the DapA-catalyzed reaction.</text>
</comment>
<dbReference type="PROSITE" id="PS01298">
    <property type="entry name" value="DAPB"/>
    <property type="match status" value="1"/>
</dbReference>
<dbReference type="RefSeq" id="WP_406606776.1">
    <property type="nucleotide sequence ID" value="NZ_PFKO01000038.1"/>
</dbReference>
<feature type="binding site" evidence="13">
    <location>
        <begin position="8"/>
        <end position="13"/>
    </location>
    <ligand>
        <name>NAD(+)</name>
        <dbReference type="ChEBI" id="CHEBI:57540"/>
    </ligand>
</feature>
<dbReference type="FunFam" id="3.30.360.10:FF:000004">
    <property type="entry name" value="4-hydroxy-tetrahydrodipicolinate reductase"/>
    <property type="match status" value="1"/>
</dbReference>
<keyword evidence="8 13" id="KW-0457">Lysine biosynthesis</keyword>
<feature type="binding site" evidence="13">
    <location>
        <begin position="122"/>
        <end position="125"/>
    </location>
    <ligand>
        <name>NAD(+)</name>
        <dbReference type="ChEBI" id="CHEBI:57540"/>
    </ligand>
</feature>
<reference evidence="16 20" key="1">
    <citation type="journal article" date="2016" name="Environ. Microbiol.">
        <title>Genomic resolution of a cold subsurface aquifer community provides metabolic insights for novel microbes adapted to high CO concentrations.</title>
        <authorList>
            <person name="Probst A.J."/>
            <person name="Castelle C.J."/>
            <person name="Singh A."/>
            <person name="Brown C.T."/>
            <person name="Anantharaman K."/>
            <person name="Sharon I."/>
            <person name="Hug L.A."/>
            <person name="Burstein D."/>
            <person name="Emerson J.B."/>
            <person name="Thomas B.C."/>
            <person name="Banfield J.F."/>
        </authorList>
    </citation>
    <scope>NUCLEOTIDE SEQUENCE [LARGE SCALE GENOMIC DNA]</scope>
    <source>
        <strain evidence="16">CG2_30_33_13</strain>
    </source>
</reference>
<evidence type="ECO:0000256" key="2">
    <source>
        <dbReference type="ARBA" id="ARBA00022490"/>
    </source>
</evidence>
<evidence type="ECO:0000313" key="17">
    <source>
        <dbReference type="EMBL" id="PIX33959.1"/>
    </source>
</evidence>
<evidence type="ECO:0000259" key="15">
    <source>
        <dbReference type="Pfam" id="PF05173"/>
    </source>
</evidence>
<dbReference type="GO" id="GO:0008839">
    <property type="term" value="F:4-hydroxy-tetrahydrodipicolinate reductase"/>
    <property type="evidence" value="ECO:0007669"/>
    <property type="project" value="UniProtKB-UniRule"/>
</dbReference>
<feature type="active site" description="Proton donor/acceptor" evidence="13">
    <location>
        <position position="155"/>
    </location>
</feature>
<dbReference type="PANTHER" id="PTHR20836:SF0">
    <property type="entry name" value="4-HYDROXY-TETRAHYDRODIPICOLINATE REDUCTASE 1, CHLOROPLASTIC-RELATED"/>
    <property type="match status" value="1"/>
</dbReference>
<dbReference type="InterPro" id="IPR022663">
    <property type="entry name" value="DapB_C"/>
</dbReference>
<feature type="binding site" evidence="13">
    <location>
        <position position="34"/>
    </location>
    <ligand>
        <name>NAD(+)</name>
        <dbReference type="ChEBI" id="CHEBI:57540"/>
    </ligand>
</feature>
<dbReference type="InterPro" id="IPR036291">
    <property type="entry name" value="NAD(P)-bd_dom_sf"/>
</dbReference>
<accession>A0A1J5G425</accession>
<evidence type="ECO:0000256" key="6">
    <source>
        <dbReference type="ARBA" id="ARBA00023002"/>
    </source>
</evidence>
<dbReference type="EMBL" id="PFKO01000038">
    <property type="protein sequence ID" value="PIY33712.1"/>
    <property type="molecule type" value="Genomic_DNA"/>
</dbReference>
<dbReference type="EMBL" id="MNYY01000145">
    <property type="protein sequence ID" value="OIP66995.1"/>
    <property type="molecule type" value="Genomic_DNA"/>
</dbReference>
<evidence type="ECO:0000256" key="11">
    <source>
        <dbReference type="ARBA" id="ARBA00049080"/>
    </source>
</evidence>
<dbReference type="InterPro" id="IPR023940">
    <property type="entry name" value="DHDPR_bac"/>
</dbReference>
<feature type="active site" description="Proton donor" evidence="13">
    <location>
        <position position="159"/>
    </location>
</feature>
<feature type="binding site" evidence="13">
    <location>
        <begin position="165"/>
        <end position="166"/>
    </location>
    <ligand>
        <name>(S)-2,3,4,5-tetrahydrodipicolinate</name>
        <dbReference type="ChEBI" id="CHEBI:16845"/>
    </ligand>
</feature>
<comment type="subcellular location">
    <subcellularLocation>
        <location evidence="13">Cytoplasm</location>
    </subcellularLocation>
</comment>
<dbReference type="GO" id="GO:0019877">
    <property type="term" value="P:diaminopimelate biosynthetic process"/>
    <property type="evidence" value="ECO:0007669"/>
    <property type="project" value="UniProtKB-UniRule"/>
</dbReference>
<dbReference type="STRING" id="1805029.AUK42_07255"/>
<dbReference type="SUPFAM" id="SSF55347">
    <property type="entry name" value="Glyceraldehyde-3-phosphate dehydrogenase-like, C-terminal domain"/>
    <property type="match status" value="1"/>
</dbReference>
<evidence type="ECO:0000256" key="4">
    <source>
        <dbReference type="ARBA" id="ARBA00022857"/>
    </source>
</evidence>
<dbReference type="EMBL" id="PFTV01000139">
    <property type="protein sequence ID" value="PJB56245.1"/>
    <property type="molecule type" value="Genomic_DNA"/>
</dbReference>
<name>A0A1J5G425_9BACT</name>
<keyword evidence="7 13" id="KW-0520">NAD</keyword>
<accession>A0A2M7PTR6</accession>
<keyword evidence="2 13" id="KW-0963">Cytoplasm</keyword>
<feature type="binding site" evidence="13">
    <location>
        <position position="156"/>
    </location>
    <ligand>
        <name>(S)-2,3,4,5-tetrahydrodipicolinate</name>
        <dbReference type="ChEBI" id="CHEBI:16845"/>
    </ligand>
</feature>
<evidence type="ECO:0000256" key="1">
    <source>
        <dbReference type="ARBA" id="ARBA00006642"/>
    </source>
</evidence>
<dbReference type="Pfam" id="PF01113">
    <property type="entry name" value="DapB_N"/>
    <property type="match status" value="1"/>
</dbReference>
<evidence type="ECO:0000313" key="22">
    <source>
        <dbReference type="Proteomes" id="UP000230646"/>
    </source>
</evidence>
<dbReference type="Proteomes" id="UP000228560">
    <property type="component" value="Unassembled WGS sequence"/>
</dbReference>
<evidence type="ECO:0000256" key="8">
    <source>
        <dbReference type="ARBA" id="ARBA00023154"/>
    </source>
</evidence>
<dbReference type="EC" id="1.17.1.8" evidence="10 13"/>
<keyword evidence="6 13" id="KW-0560">Oxidoreductase</keyword>
<dbReference type="CDD" id="cd02274">
    <property type="entry name" value="DHDPR_N"/>
    <property type="match status" value="1"/>
</dbReference>
<dbReference type="SUPFAM" id="SSF51735">
    <property type="entry name" value="NAD(P)-binding Rossmann-fold domains"/>
    <property type="match status" value="1"/>
</dbReference>
<dbReference type="UniPathway" id="UPA00034">
    <property type="reaction ID" value="UER00018"/>
</dbReference>
<comment type="subunit">
    <text evidence="13">Homotetramer.</text>
</comment>
<dbReference type="GO" id="GO:0005829">
    <property type="term" value="C:cytosol"/>
    <property type="evidence" value="ECO:0007669"/>
    <property type="project" value="TreeGrafter"/>
</dbReference>
<dbReference type="GO" id="GO:0009089">
    <property type="term" value="P:lysine biosynthetic process via diaminopimelate"/>
    <property type="evidence" value="ECO:0007669"/>
    <property type="project" value="UniProtKB-UniRule"/>
</dbReference>
<comment type="function">
    <text evidence="13">Catalyzes the conversion of 4-hydroxy-tetrahydrodipicolinate (HTPA) to tetrahydrodipicolinate.</text>
</comment>
<keyword evidence="5 13" id="KW-0220">Diaminopimelate biosynthesis</keyword>
<dbReference type="Proteomes" id="UP000230646">
    <property type="component" value="Unassembled WGS sequence"/>
</dbReference>
<dbReference type="AlphaFoldDB" id="A0A1J5G425"/>
<feature type="binding site" evidence="13">
    <location>
        <begin position="98"/>
        <end position="100"/>
    </location>
    <ligand>
        <name>NAD(+)</name>
        <dbReference type="ChEBI" id="CHEBI:57540"/>
    </ligand>
</feature>
<evidence type="ECO:0000256" key="12">
    <source>
        <dbReference type="ARBA" id="ARBA00049396"/>
    </source>
</evidence>
<dbReference type="GO" id="GO:0050661">
    <property type="term" value="F:NADP binding"/>
    <property type="evidence" value="ECO:0007669"/>
    <property type="project" value="UniProtKB-UniRule"/>
</dbReference>
<feature type="domain" description="Dihydrodipicolinate reductase N-terminal" evidence="14">
    <location>
        <begin position="2"/>
        <end position="125"/>
    </location>
</feature>
<accession>A0A2M8CAY5</accession>
<dbReference type="Gene3D" id="3.40.50.720">
    <property type="entry name" value="NAD(P)-binding Rossmann-like Domain"/>
    <property type="match status" value="1"/>
</dbReference>
<dbReference type="Proteomes" id="UP000182763">
    <property type="component" value="Unassembled WGS sequence"/>
</dbReference>
<dbReference type="InterPro" id="IPR022664">
    <property type="entry name" value="DapB_N_CS"/>
</dbReference>
<organism evidence="16 20">
    <name type="scientific">Candidatus Infernicultor aquiphilus</name>
    <dbReference type="NCBI Taxonomy" id="1805029"/>
    <lineage>
        <taxon>Bacteria</taxon>
        <taxon>Pseudomonadati</taxon>
        <taxon>Atribacterota</taxon>
        <taxon>Candidatus Phoenicimicrobiia</taxon>
        <taxon>Candidatus Pheonicimicrobiales</taxon>
        <taxon>Candidatus Phoenicimicrobiaceae</taxon>
        <taxon>Candidatus Infernicultor</taxon>
    </lineage>
</organism>
<evidence type="ECO:0000256" key="9">
    <source>
        <dbReference type="ARBA" id="ARBA00037922"/>
    </source>
</evidence>
<feature type="domain" description="Dihydrodipicolinate reductase C-terminal" evidence="15">
    <location>
        <begin position="128"/>
        <end position="264"/>
    </location>
</feature>
<gene>
    <name evidence="13" type="primary">dapB</name>
    <name evidence="16" type="ORF">AUK42_07255</name>
    <name evidence="19" type="ORF">CO097_05785</name>
    <name evidence="18" type="ORF">COZ07_01175</name>
    <name evidence="17" type="ORF">COZ58_05535</name>
</gene>
<keyword evidence="4 13" id="KW-0521">NADP</keyword>
<dbReference type="EMBL" id="PFIP01000118">
    <property type="protein sequence ID" value="PIX33959.1"/>
    <property type="molecule type" value="Genomic_DNA"/>
</dbReference>
<dbReference type="PIRSF" id="PIRSF000161">
    <property type="entry name" value="DHPR"/>
    <property type="match status" value="1"/>
</dbReference>
<evidence type="ECO:0000256" key="13">
    <source>
        <dbReference type="HAMAP-Rule" id="MF_00102"/>
    </source>
</evidence>
<evidence type="ECO:0000256" key="5">
    <source>
        <dbReference type="ARBA" id="ARBA00022915"/>
    </source>
</evidence>
<dbReference type="Proteomes" id="UP000231493">
    <property type="component" value="Unassembled WGS sequence"/>
</dbReference>
<dbReference type="PANTHER" id="PTHR20836">
    <property type="entry name" value="DIHYDRODIPICOLINATE REDUCTASE"/>
    <property type="match status" value="1"/>
</dbReference>
<evidence type="ECO:0000256" key="7">
    <source>
        <dbReference type="ARBA" id="ARBA00023027"/>
    </source>
</evidence>
<dbReference type="GO" id="GO:0051287">
    <property type="term" value="F:NAD binding"/>
    <property type="evidence" value="ECO:0007669"/>
    <property type="project" value="UniProtKB-UniRule"/>
</dbReference>
<dbReference type="InterPro" id="IPR000846">
    <property type="entry name" value="DapB_N"/>
</dbReference>
<comment type="catalytic activity">
    <reaction evidence="12 13">
        <text>(S)-2,3,4,5-tetrahydrodipicolinate + NAD(+) + H2O = (2S,4S)-4-hydroxy-2,3,4,5-tetrahydrodipicolinate + NADH + H(+)</text>
        <dbReference type="Rhea" id="RHEA:35323"/>
        <dbReference type="ChEBI" id="CHEBI:15377"/>
        <dbReference type="ChEBI" id="CHEBI:15378"/>
        <dbReference type="ChEBI" id="CHEBI:16845"/>
        <dbReference type="ChEBI" id="CHEBI:57540"/>
        <dbReference type="ChEBI" id="CHEBI:57945"/>
        <dbReference type="ChEBI" id="CHEBI:67139"/>
        <dbReference type="EC" id="1.17.1.8"/>
    </reaction>
</comment>
<dbReference type="NCBIfam" id="TIGR00036">
    <property type="entry name" value="dapB"/>
    <property type="match status" value="1"/>
</dbReference>
<dbReference type="HAMAP" id="MF_00102">
    <property type="entry name" value="DapB"/>
    <property type="match status" value="1"/>
</dbReference>
<evidence type="ECO:0000313" key="20">
    <source>
        <dbReference type="Proteomes" id="UP000182763"/>
    </source>
</evidence>
<sequence length="266" mass="29326">MIKVIVCGGGGKMGSKVAQLIYQNKDMKLVGIIESPMHPNIGKDWGITVGLGKTEIIIGDNLEKIIQDTAQVVEFTNPKVSLQHLETVSKYKKAMIMGTTGFSSEEIKKINKLAKNIPFLLSPNMSLGVNLLFKLVTETAAALDDNYDIEIIETHHRFKKDSPSGTAKKLAQEIAKVRNVNLDQVTIYGREGMIGERKRGEIGIHSVRGGDIAGEHTVIFTSLGERLELTHKAHSRDTFAYGTIQAIKFMEGKPAGFYEMKDVLNI</sequence>
<comment type="similarity">
    <text evidence="1 13">Belongs to the DapB family.</text>
</comment>
<comment type="pathway">
    <text evidence="9 13">Amino-acid biosynthesis; L-lysine biosynthesis via DAP pathway; (S)-tetrahydrodipicolinate from L-aspartate: step 4/4.</text>
</comment>
<evidence type="ECO:0000313" key="16">
    <source>
        <dbReference type="EMBL" id="OIP66995.1"/>
    </source>
</evidence>
<dbReference type="Pfam" id="PF05173">
    <property type="entry name" value="DapB_C"/>
    <property type="match status" value="1"/>
</dbReference>
<dbReference type="Gene3D" id="3.30.360.10">
    <property type="entry name" value="Dihydrodipicolinate Reductase, domain 2"/>
    <property type="match status" value="1"/>
</dbReference>
<accession>A0A2M7K737</accession>
<evidence type="ECO:0000256" key="3">
    <source>
        <dbReference type="ARBA" id="ARBA00022605"/>
    </source>
</evidence>
<keyword evidence="3 13" id="KW-0028">Amino-acid biosynthesis</keyword>
<comment type="catalytic activity">
    <reaction evidence="11 13">
        <text>(S)-2,3,4,5-tetrahydrodipicolinate + NADP(+) + H2O = (2S,4S)-4-hydroxy-2,3,4,5-tetrahydrodipicolinate + NADPH + H(+)</text>
        <dbReference type="Rhea" id="RHEA:35331"/>
        <dbReference type="ChEBI" id="CHEBI:15377"/>
        <dbReference type="ChEBI" id="CHEBI:15378"/>
        <dbReference type="ChEBI" id="CHEBI:16845"/>
        <dbReference type="ChEBI" id="CHEBI:57783"/>
        <dbReference type="ChEBI" id="CHEBI:58349"/>
        <dbReference type="ChEBI" id="CHEBI:67139"/>
        <dbReference type="EC" id="1.17.1.8"/>
    </reaction>
</comment>
<evidence type="ECO:0000313" key="21">
    <source>
        <dbReference type="Proteomes" id="UP000228560"/>
    </source>
</evidence>
<reference evidence="21 22" key="3">
    <citation type="submission" date="2017-09" db="EMBL/GenBank/DDBJ databases">
        <title>Depth-based differentiation of microbial function through sediment-hosted aquifers and enrichment of novel symbionts in the deep terrestrial subsurface.</title>
        <authorList>
            <person name="Probst A.J."/>
            <person name="Ladd B."/>
            <person name="Jarett J.K."/>
            <person name="Geller-Mcgrath D.E."/>
            <person name="Sieber C.M."/>
            <person name="Emerson J.B."/>
            <person name="Anantharaman K."/>
            <person name="Thomas B.C."/>
            <person name="Malmstrom R."/>
            <person name="Stieglmeier M."/>
            <person name="Klingl A."/>
            <person name="Woyke T."/>
            <person name="Ryan C.M."/>
            <person name="Banfield J.F."/>
        </authorList>
    </citation>
    <scope>NUCLEOTIDE SEQUENCE [LARGE SCALE GENOMIC DNA]</scope>
    <source>
        <strain evidence="18">CG_4_10_14_3_um_filter_34_13</strain>
        <strain evidence="19">CG_4_9_14_3_um_filter_33_16</strain>
    </source>
</reference>
<dbReference type="GO" id="GO:0016726">
    <property type="term" value="F:oxidoreductase activity, acting on CH or CH2 groups, NAD or NADP as acceptor"/>
    <property type="evidence" value="ECO:0007669"/>
    <property type="project" value="UniProtKB-UniRule"/>
</dbReference>
<evidence type="ECO:0000256" key="10">
    <source>
        <dbReference type="ARBA" id="ARBA00038983"/>
    </source>
</evidence>
<proteinExistence type="inferred from homology"/>
<evidence type="ECO:0000313" key="18">
    <source>
        <dbReference type="EMBL" id="PIY33712.1"/>
    </source>
</evidence>
<protein>
    <recommendedName>
        <fullName evidence="10 13">4-hydroxy-tetrahydrodipicolinate reductase</fullName>
        <shortName evidence="13">HTPA reductase</shortName>
        <ecNumber evidence="10 13">1.17.1.8</ecNumber>
    </recommendedName>
</protein>
<evidence type="ECO:0000259" key="14">
    <source>
        <dbReference type="Pfam" id="PF01113"/>
    </source>
</evidence>
<reference evidence="17" key="2">
    <citation type="submission" date="2017-09" db="EMBL/GenBank/DDBJ databases">
        <title>Depth-based differentiation of microbial function through sediment-hosted aquifers and enrichment of novel symbionts in the deep terrestrial subsurface.</title>
        <authorList>
            <person name="Probst A.J."/>
            <person name="Ladd B."/>
            <person name="Jarett J.K."/>
            <person name="Geller-Mcgrath D.E."/>
            <person name="Sieber C.M.K."/>
            <person name="Emerson J.B."/>
            <person name="Anantharaman K."/>
            <person name="Thomas B.C."/>
            <person name="Malmstrom R."/>
            <person name="Stieglmeier M."/>
            <person name="Klingl A."/>
            <person name="Woyke T."/>
            <person name="Ryan C.M."/>
            <person name="Banfield J.F."/>
        </authorList>
    </citation>
    <scope>NUCLEOTIDE SEQUENCE</scope>
    <source>
        <strain evidence="17">CG_4_8_14_3_um_filter_34_18</strain>
    </source>
</reference>